<reference evidence="2 3" key="1">
    <citation type="journal article" date="2018" name="Front. Plant Sci.">
        <title>Red Clover (Trifolium pratense) and Zigzag Clover (T. medium) - A Picture of Genomic Similarities and Differences.</title>
        <authorList>
            <person name="Dluhosova J."/>
            <person name="Istvanek J."/>
            <person name="Nedelnik J."/>
            <person name="Repkova J."/>
        </authorList>
    </citation>
    <scope>NUCLEOTIDE SEQUENCE [LARGE SCALE GENOMIC DNA]</scope>
    <source>
        <strain evidence="3">cv. 10/8</strain>
        <tissue evidence="2">Leaf</tissue>
    </source>
</reference>
<feature type="non-terminal residue" evidence="2">
    <location>
        <position position="1"/>
    </location>
</feature>
<keyword evidence="3" id="KW-1185">Reference proteome</keyword>
<name>A0A392V5U9_9FABA</name>
<accession>A0A392V5U9</accession>
<feature type="compositionally biased region" description="Basic residues" evidence="1">
    <location>
        <begin position="34"/>
        <end position="45"/>
    </location>
</feature>
<proteinExistence type="predicted"/>
<dbReference type="AlphaFoldDB" id="A0A392V5U9"/>
<evidence type="ECO:0000313" key="2">
    <source>
        <dbReference type="EMBL" id="MCI83698.1"/>
    </source>
</evidence>
<feature type="non-terminal residue" evidence="2">
    <location>
        <position position="66"/>
    </location>
</feature>
<evidence type="ECO:0000313" key="3">
    <source>
        <dbReference type="Proteomes" id="UP000265520"/>
    </source>
</evidence>
<feature type="region of interest" description="Disordered" evidence="1">
    <location>
        <begin position="12"/>
        <end position="66"/>
    </location>
</feature>
<comment type="caution">
    <text evidence="2">The sequence shown here is derived from an EMBL/GenBank/DDBJ whole genome shotgun (WGS) entry which is preliminary data.</text>
</comment>
<dbReference type="Proteomes" id="UP000265520">
    <property type="component" value="Unassembled WGS sequence"/>
</dbReference>
<evidence type="ECO:0000256" key="1">
    <source>
        <dbReference type="SAM" id="MobiDB-lite"/>
    </source>
</evidence>
<sequence length="66" mass="7382">IEELQASLEAHELRVKQRSSSKAVEQALQAKVQNKNHKGKDKFKKKKDDSESSSKNSKNQAGESSK</sequence>
<dbReference type="EMBL" id="LXQA011073204">
    <property type="protein sequence ID" value="MCI83698.1"/>
    <property type="molecule type" value="Genomic_DNA"/>
</dbReference>
<protein>
    <submittedName>
        <fullName evidence="2">Uncharacterized protein</fullName>
    </submittedName>
</protein>
<organism evidence="2 3">
    <name type="scientific">Trifolium medium</name>
    <dbReference type="NCBI Taxonomy" id="97028"/>
    <lineage>
        <taxon>Eukaryota</taxon>
        <taxon>Viridiplantae</taxon>
        <taxon>Streptophyta</taxon>
        <taxon>Embryophyta</taxon>
        <taxon>Tracheophyta</taxon>
        <taxon>Spermatophyta</taxon>
        <taxon>Magnoliopsida</taxon>
        <taxon>eudicotyledons</taxon>
        <taxon>Gunneridae</taxon>
        <taxon>Pentapetalae</taxon>
        <taxon>rosids</taxon>
        <taxon>fabids</taxon>
        <taxon>Fabales</taxon>
        <taxon>Fabaceae</taxon>
        <taxon>Papilionoideae</taxon>
        <taxon>50 kb inversion clade</taxon>
        <taxon>NPAAA clade</taxon>
        <taxon>Hologalegina</taxon>
        <taxon>IRL clade</taxon>
        <taxon>Trifolieae</taxon>
        <taxon>Trifolium</taxon>
    </lineage>
</organism>